<sequence length="831" mass="91302">MKKGLIVCLSVLLWIMPVVLGGEGVKAETDSKLSRTYFSEPEQLFTPLTDAISIFNGAVGKEDGRHVMYTTVKGLPAQLNVIDIESKKLLRVISLENSENSWAHEVMPNGDLYIATEGGGAKLWKYSPATKTASVVAVFSGQSFPFSITSEDGKIYVGTYPSGKVYEYNPDTNKVTDLGRMIGESSQEYIRSLAVIQDDVYSGTGHGKIIHYNKATGEKEDIAESIGESGHIYDLEKVDSRYLFARYELSSNGYIYNTQTKKWLDVVIPKVRGLHVEEESLDGKIYYMTTENKLNTIDLTTLEIEDTGITYESGFRGADWVEFNSPDLPGKSLVTINFSGYVSILNLETKKTVKTPVLAQGTANVINKIETGPEGSLYMSGIQTGKGAIYDPETKTKTAFNMGQGDSMAAFGNKMLFGVYPDGDIREYDPALEPSTTNPKKLFTLGEGQNRISHITAGDGKAYIGSIPFYGELGGALTVYDPEAEGSIKHKVFRNVVQDQSIISLDYKDGKVYGSTSINGGLGADPTAEEAKIFVWDANAEEKVKEVTLSIEGLEKPPAIGELSFGPDGLLWGAAVNTIFAMNPDTLEVVKSKKLYDSLPLSAWHDIELEWSNGLLYADFSGNLTAIDPQTLESRQIESIYNFSISPAGDIYYAARSNRTMLYKIKVNDITGIVDLPVQNHHFERPVKEDVIPGWTSMFGTDEQVSYTISGEQHSQGRQSLKLTDSARNKSAALMSQPIEVTGEDIIRASANLFIQDGTASFMIRFYDASGKEANSLPVHIQTGYGKWQNIELTAKAPSNAKTARLIAYTTSYSMSTAYYDEIRAQKLIIE</sequence>
<keyword evidence="2" id="KW-1185">Reference proteome</keyword>
<organism evidence="1 2">
    <name type="scientific">Metabacillus hrfriensis</name>
    <dbReference type="NCBI Taxonomy" id="3048891"/>
    <lineage>
        <taxon>Bacteria</taxon>
        <taxon>Bacillati</taxon>
        <taxon>Bacillota</taxon>
        <taxon>Bacilli</taxon>
        <taxon>Bacillales</taxon>
        <taxon>Bacillaceae</taxon>
        <taxon>Metabacillus</taxon>
    </lineage>
</organism>
<dbReference type="Proteomes" id="UP001226091">
    <property type="component" value="Chromosome"/>
</dbReference>
<gene>
    <name evidence="1" type="ORF">QLQ22_22620</name>
</gene>
<name>A0ACD4RB84_9BACI</name>
<protein>
    <submittedName>
        <fullName evidence="1">Uncharacterized protein</fullName>
    </submittedName>
</protein>
<accession>A0ACD4RB84</accession>
<evidence type="ECO:0000313" key="1">
    <source>
        <dbReference type="EMBL" id="WHZ57407.1"/>
    </source>
</evidence>
<proteinExistence type="predicted"/>
<evidence type="ECO:0000313" key="2">
    <source>
        <dbReference type="Proteomes" id="UP001226091"/>
    </source>
</evidence>
<dbReference type="EMBL" id="CP126116">
    <property type="protein sequence ID" value="WHZ57407.1"/>
    <property type="molecule type" value="Genomic_DNA"/>
</dbReference>
<reference evidence="2" key="1">
    <citation type="journal article" date="2025" name="Aquaculture">
        <title>Assessment of the bioflocculant production and safety properties of Metabacillus hrfriensis sp. nov. based on phenotypic and whole-genome sequencing analysis.</title>
        <authorList>
            <person name="Zhang R."/>
            <person name="Zhao Z."/>
            <person name="Luo L."/>
            <person name="Wang S."/>
            <person name="Guo K."/>
            <person name="Xu W."/>
        </authorList>
    </citation>
    <scope>NUCLEOTIDE SEQUENCE [LARGE SCALE GENOMIC DNA]</scope>
    <source>
        <strain evidence="2">CT-WN-B3</strain>
    </source>
</reference>